<evidence type="ECO:0000256" key="1">
    <source>
        <dbReference type="SAM" id="MobiDB-lite"/>
    </source>
</evidence>
<sequence length="66" mass="7627">MASTISGKAVMRQKDQRTQRFLRRIESNCRVRKRWAVGKRSARGTARQRGKENTIHDNEISDNAPT</sequence>
<dbReference type="Proteomes" id="UP001066276">
    <property type="component" value="Chromosome 9"/>
</dbReference>
<feature type="region of interest" description="Disordered" evidence="1">
    <location>
        <begin position="37"/>
        <end position="66"/>
    </location>
</feature>
<proteinExistence type="predicted"/>
<reference evidence="2" key="1">
    <citation type="journal article" date="2022" name="bioRxiv">
        <title>Sequencing and chromosome-scale assembly of the giantPleurodeles waltlgenome.</title>
        <authorList>
            <person name="Brown T."/>
            <person name="Elewa A."/>
            <person name="Iarovenko S."/>
            <person name="Subramanian E."/>
            <person name="Araus A.J."/>
            <person name="Petzold A."/>
            <person name="Susuki M."/>
            <person name="Suzuki K.-i.T."/>
            <person name="Hayashi T."/>
            <person name="Toyoda A."/>
            <person name="Oliveira C."/>
            <person name="Osipova E."/>
            <person name="Leigh N.D."/>
            <person name="Simon A."/>
            <person name="Yun M.H."/>
        </authorList>
    </citation>
    <scope>NUCLEOTIDE SEQUENCE</scope>
    <source>
        <strain evidence="2">20211129_DDA</strain>
        <tissue evidence="2">Liver</tissue>
    </source>
</reference>
<dbReference type="AlphaFoldDB" id="A0AAV7MKL3"/>
<comment type="caution">
    <text evidence="2">The sequence shown here is derived from an EMBL/GenBank/DDBJ whole genome shotgun (WGS) entry which is preliminary data.</text>
</comment>
<evidence type="ECO:0000313" key="3">
    <source>
        <dbReference type="Proteomes" id="UP001066276"/>
    </source>
</evidence>
<keyword evidence="3" id="KW-1185">Reference proteome</keyword>
<dbReference type="EMBL" id="JANPWB010000013">
    <property type="protein sequence ID" value="KAJ1104341.1"/>
    <property type="molecule type" value="Genomic_DNA"/>
</dbReference>
<feature type="compositionally biased region" description="Basic residues" evidence="1">
    <location>
        <begin position="37"/>
        <end position="48"/>
    </location>
</feature>
<evidence type="ECO:0000313" key="2">
    <source>
        <dbReference type="EMBL" id="KAJ1104341.1"/>
    </source>
</evidence>
<feature type="compositionally biased region" description="Basic and acidic residues" evidence="1">
    <location>
        <begin position="49"/>
        <end position="59"/>
    </location>
</feature>
<name>A0AAV7MKL3_PLEWA</name>
<protein>
    <submittedName>
        <fullName evidence="2">Uncharacterized protein</fullName>
    </submittedName>
</protein>
<organism evidence="2 3">
    <name type="scientific">Pleurodeles waltl</name>
    <name type="common">Iberian ribbed newt</name>
    <dbReference type="NCBI Taxonomy" id="8319"/>
    <lineage>
        <taxon>Eukaryota</taxon>
        <taxon>Metazoa</taxon>
        <taxon>Chordata</taxon>
        <taxon>Craniata</taxon>
        <taxon>Vertebrata</taxon>
        <taxon>Euteleostomi</taxon>
        <taxon>Amphibia</taxon>
        <taxon>Batrachia</taxon>
        <taxon>Caudata</taxon>
        <taxon>Salamandroidea</taxon>
        <taxon>Salamandridae</taxon>
        <taxon>Pleurodelinae</taxon>
        <taxon>Pleurodeles</taxon>
    </lineage>
</organism>
<accession>A0AAV7MKL3</accession>
<gene>
    <name evidence="2" type="ORF">NDU88_001753</name>
</gene>